<gene>
    <name evidence="1" type="ORF">MLD38_024817</name>
</gene>
<keyword evidence="2" id="KW-1185">Reference proteome</keyword>
<protein>
    <submittedName>
        <fullName evidence="1">Uncharacterized protein</fullName>
    </submittedName>
</protein>
<evidence type="ECO:0000313" key="2">
    <source>
        <dbReference type="Proteomes" id="UP001057402"/>
    </source>
</evidence>
<organism evidence="1 2">
    <name type="scientific">Melastoma candidum</name>
    <dbReference type="NCBI Taxonomy" id="119954"/>
    <lineage>
        <taxon>Eukaryota</taxon>
        <taxon>Viridiplantae</taxon>
        <taxon>Streptophyta</taxon>
        <taxon>Embryophyta</taxon>
        <taxon>Tracheophyta</taxon>
        <taxon>Spermatophyta</taxon>
        <taxon>Magnoliopsida</taxon>
        <taxon>eudicotyledons</taxon>
        <taxon>Gunneridae</taxon>
        <taxon>Pentapetalae</taxon>
        <taxon>rosids</taxon>
        <taxon>malvids</taxon>
        <taxon>Myrtales</taxon>
        <taxon>Melastomataceae</taxon>
        <taxon>Melastomatoideae</taxon>
        <taxon>Melastomateae</taxon>
        <taxon>Melastoma</taxon>
    </lineage>
</organism>
<dbReference type="Proteomes" id="UP001057402">
    <property type="component" value="Chromosome 7"/>
</dbReference>
<dbReference type="EMBL" id="CM042886">
    <property type="protein sequence ID" value="KAI4339933.1"/>
    <property type="molecule type" value="Genomic_DNA"/>
</dbReference>
<name>A0ACB9NUT3_9MYRT</name>
<accession>A0ACB9NUT3</accession>
<sequence length="248" mass="26716">MAATPPHAATPLDVRNFTKDEVEVANILLRLPYLVPLYESYDHVSLTTPSWTSKRPRSASSSLCTELSSSAKSQPCRLKGVPAVVSGEGSCRNASPDTPLLLKSSLESCSVQGSSECTTRDRKVHPLPEGRKRDGGVDNADDPAGIITSVNNLKRVNDKDCSVLGDHRRHEVNQTLESDLLLQKDMNLTPGSQPNGAHSRTELPDATRTPFQFDLNLLPESTGSQSSTPPASNDDVTSDAAGNWQGRN</sequence>
<reference evidence="2" key="1">
    <citation type="journal article" date="2023" name="Front. Plant Sci.">
        <title>Chromosomal-level genome assembly of Melastoma candidum provides insights into trichome evolution.</title>
        <authorList>
            <person name="Zhong Y."/>
            <person name="Wu W."/>
            <person name="Sun C."/>
            <person name="Zou P."/>
            <person name="Liu Y."/>
            <person name="Dai S."/>
            <person name="Zhou R."/>
        </authorList>
    </citation>
    <scope>NUCLEOTIDE SEQUENCE [LARGE SCALE GENOMIC DNA]</scope>
</reference>
<evidence type="ECO:0000313" key="1">
    <source>
        <dbReference type="EMBL" id="KAI4339933.1"/>
    </source>
</evidence>
<proteinExistence type="predicted"/>
<comment type="caution">
    <text evidence="1">The sequence shown here is derived from an EMBL/GenBank/DDBJ whole genome shotgun (WGS) entry which is preliminary data.</text>
</comment>